<evidence type="ECO:0000256" key="2">
    <source>
        <dbReference type="ARBA" id="ARBA00016725"/>
    </source>
</evidence>
<evidence type="ECO:0000256" key="4">
    <source>
        <dbReference type="ARBA" id="ARBA00045182"/>
    </source>
</evidence>
<dbReference type="AlphaFoldDB" id="A0A5A9PD38"/>
<dbReference type="Pfam" id="PF24161">
    <property type="entry name" value="CCDC39"/>
    <property type="match status" value="1"/>
</dbReference>
<comment type="caution">
    <text evidence="6">The sequence shown here is derived from an EMBL/GenBank/DDBJ whole genome shotgun (WGS) entry which is preliminary data.</text>
</comment>
<comment type="similarity">
    <text evidence="1">Belongs to the CCDC39 family.</text>
</comment>
<keyword evidence="3 5" id="KW-0175">Coiled coil</keyword>
<comment type="function">
    <text evidence="4">Required for assembly of dynein regulatory complex (DRC) and inner dynein arm (IDA) complexes, which are responsible for ciliary beat regulation, thereby playing a central role in motility in cilia and flagella. Probably acts together with CCDC40 to form a molecular ruler that determines the 96 nanometer (nm) repeat length and arrangements of components in cilia and flagella. Not required for outer dynein arm complexes assembly.</text>
</comment>
<protein>
    <recommendedName>
        <fullName evidence="2">Coiled-coil domain-containing protein 39</fullName>
    </recommendedName>
</protein>
<reference evidence="6 7" key="1">
    <citation type="journal article" date="2019" name="Mol. Ecol. Resour.">
        <title>Chromosome-level genome assembly of Triplophysa tibetana, a fish adapted to the harsh high-altitude environment of the Tibetan Plateau.</title>
        <authorList>
            <person name="Yang X."/>
            <person name="Liu H."/>
            <person name="Ma Z."/>
            <person name="Zou Y."/>
            <person name="Zou M."/>
            <person name="Mao Y."/>
            <person name="Li X."/>
            <person name="Wang H."/>
            <person name="Chen T."/>
            <person name="Wang W."/>
            <person name="Yang R."/>
        </authorList>
    </citation>
    <scope>NUCLEOTIDE SEQUENCE [LARGE SCALE GENOMIC DNA]</scope>
    <source>
        <strain evidence="6">TTIB1903HZAU</strain>
        <tissue evidence="6">Muscle</tissue>
    </source>
</reference>
<evidence type="ECO:0000256" key="3">
    <source>
        <dbReference type="ARBA" id="ARBA00023054"/>
    </source>
</evidence>
<feature type="coiled-coil region" evidence="5">
    <location>
        <begin position="460"/>
        <end position="534"/>
    </location>
</feature>
<dbReference type="EMBL" id="SOYY01000007">
    <property type="protein sequence ID" value="KAA0718929.1"/>
    <property type="molecule type" value="Genomic_DNA"/>
</dbReference>
<evidence type="ECO:0000313" key="7">
    <source>
        <dbReference type="Proteomes" id="UP000324632"/>
    </source>
</evidence>
<evidence type="ECO:0000256" key="1">
    <source>
        <dbReference type="ARBA" id="ARBA00005805"/>
    </source>
</evidence>
<dbReference type="Proteomes" id="UP000324632">
    <property type="component" value="Chromosome 7"/>
</dbReference>
<keyword evidence="7" id="KW-1185">Reference proteome</keyword>
<sequence>MSDSLLAEIDWDEGFAIPVANAENKTLEEEVRRKQKEHVDLENKLNKHKDIINALSEHLKNLRQEFSQTQALCKAREKETESEEHFRTLAEREAGRLKQEIKALDNELKTLNEKKNSQENNIFKATQNLDELKNQLNWDQQTLDAWLQESAQKDEDTMAIIKYAKQDESKIRELTLKIEKLTLEVNQKRKTLDSELTESIMAQVALDKTLESFRQANIERQEMLSQLENTVKQMRRRDHEIQQCAMMLAEKKQMIREKNDLIKERMDFMEREIENNKELERKIATAERQAVRLRQQLQEEESNHRRLKDELQTLKGNLERTAGDVETTRSELTSMKKEIKDKSAKVEEAKLQNAALEDKLQHVTEAALDGEEQALQMELMLKDQELRIREIDAQLLRQRDVMFKENKKLQELRDKEKSTIAEIHGTRAALSNQDSRLRKLDQNSLKQQGILFNQARDFQIQMLERKMSRLQGRVNTDEKEALEKRVSDLTDALAEKKKTATSLTKQLKKLQDDIRCVKKETEKTENEKRDLTSKIQELQLFIDTSEKEQKKLRLKKQDTMVEKDLLKMDVQRRRGLLYDRADGVLGLEKRRLQLQTAMKEREEEIHLHREMLNKQMKLTEQERQKLSAEFSERLSKIDKMKKRYEILTVSMAAPEGEEEKSQAYFIIKAAQEKEELQHQGDELDAKIRKKEKEIKALENTLKVVNDRNSTYRKALGKVSESSPEHQEKLKLEEERRAAEEKYKYKRRQIRELDEDIERVRYTKEIRSAKKTKEKTFEERDIELRQLKELNKTINKMLLEAMEENPELSSLLQMHFEKALEYLLC</sequence>
<feature type="coiled-coil region" evidence="5">
    <location>
        <begin position="17"/>
        <end position="366"/>
    </location>
</feature>
<dbReference type="PANTHER" id="PTHR18962">
    <property type="entry name" value="COILED-COIL DOMAIN-CONTAINING PROTEIN 39"/>
    <property type="match status" value="1"/>
</dbReference>
<evidence type="ECO:0000256" key="5">
    <source>
        <dbReference type="SAM" id="Coils"/>
    </source>
</evidence>
<dbReference type="GO" id="GO:0005930">
    <property type="term" value="C:axoneme"/>
    <property type="evidence" value="ECO:0007669"/>
    <property type="project" value="InterPro"/>
</dbReference>
<gene>
    <name evidence="6" type="ORF">E1301_Tti007754</name>
</gene>
<dbReference type="GO" id="GO:0005576">
    <property type="term" value="C:extracellular region"/>
    <property type="evidence" value="ECO:0007669"/>
    <property type="project" value="GOC"/>
</dbReference>
<name>A0A5A9PD38_9TELE</name>
<proteinExistence type="inferred from homology"/>
<dbReference type="InterPro" id="IPR033290">
    <property type="entry name" value="CCDC39"/>
</dbReference>
<accession>A0A5A9PD38</accession>
<dbReference type="GO" id="GO:0060285">
    <property type="term" value="P:cilium-dependent cell motility"/>
    <property type="evidence" value="ECO:0007669"/>
    <property type="project" value="TreeGrafter"/>
</dbReference>
<dbReference type="GO" id="GO:0060287">
    <property type="term" value="P:epithelial cilium movement involved in determination of left/right asymmetry"/>
    <property type="evidence" value="ECO:0007669"/>
    <property type="project" value="TreeGrafter"/>
</dbReference>
<feature type="coiled-coil region" evidence="5">
    <location>
        <begin position="666"/>
        <end position="755"/>
    </location>
</feature>
<organism evidence="6 7">
    <name type="scientific">Triplophysa tibetana</name>
    <dbReference type="NCBI Taxonomy" id="1572043"/>
    <lineage>
        <taxon>Eukaryota</taxon>
        <taxon>Metazoa</taxon>
        <taxon>Chordata</taxon>
        <taxon>Craniata</taxon>
        <taxon>Vertebrata</taxon>
        <taxon>Euteleostomi</taxon>
        <taxon>Actinopterygii</taxon>
        <taxon>Neopterygii</taxon>
        <taxon>Teleostei</taxon>
        <taxon>Ostariophysi</taxon>
        <taxon>Cypriniformes</taxon>
        <taxon>Nemacheilidae</taxon>
        <taxon>Triplophysa</taxon>
    </lineage>
</organism>
<dbReference type="GO" id="GO:0036159">
    <property type="term" value="P:inner dynein arm assembly"/>
    <property type="evidence" value="ECO:0007669"/>
    <property type="project" value="InterPro"/>
</dbReference>
<evidence type="ECO:0000313" key="6">
    <source>
        <dbReference type="EMBL" id="KAA0718929.1"/>
    </source>
</evidence>
<feature type="coiled-coil region" evidence="5">
    <location>
        <begin position="584"/>
        <end position="629"/>
    </location>
</feature>
<dbReference type="PANTHER" id="PTHR18962:SF0">
    <property type="entry name" value="COILED-COIL DOMAIN-CONTAINING PROTEIN 39"/>
    <property type="match status" value="1"/>
</dbReference>